<keyword evidence="2" id="KW-1185">Reference proteome</keyword>
<comment type="caution">
    <text evidence="1">The sequence shown here is derived from an EMBL/GenBank/DDBJ whole genome shotgun (WGS) entry which is preliminary data.</text>
</comment>
<dbReference type="EMBL" id="JAFITO010000055">
    <property type="protein sequence ID" value="MBN4068798.1"/>
    <property type="molecule type" value="Genomic_DNA"/>
</dbReference>
<gene>
    <name evidence="1" type="ORF">JYU06_04695</name>
</gene>
<organism evidence="1 2">
    <name type="scientific">Desulfotalea psychrophila</name>
    <dbReference type="NCBI Taxonomy" id="84980"/>
    <lineage>
        <taxon>Bacteria</taxon>
        <taxon>Pseudomonadati</taxon>
        <taxon>Thermodesulfobacteriota</taxon>
        <taxon>Desulfobulbia</taxon>
        <taxon>Desulfobulbales</taxon>
        <taxon>Desulfocapsaceae</taxon>
        <taxon>Desulfotalea</taxon>
    </lineage>
</organism>
<protein>
    <submittedName>
        <fullName evidence="1">Uncharacterized protein</fullName>
    </submittedName>
</protein>
<dbReference type="Proteomes" id="UP000717534">
    <property type="component" value="Unassembled WGS sequence"/>
</dbReference>
<name>A0ABS3AVH0_9BACT</name>
<sequence>MTLQRILPKGIYQDRLVRAGNRVIDFGWSSNIIVDRCRYLLAAFMKGDTSIGIQTLKVGRGLESWDSISPESPTRIIEQLTDPSPIDIPIGSSQIEYLDATGKSTPGPTQRLRITLTFDAGTPPIPSGKTSYPLREFGLFGLFGTEEYMIDYVRHPVIHKQADDILDRAIHLIF</sequence>
<evidence type="ECO:0000313" key="2">
    <source>
        <dbReference type="Proteomes" id="UP000717534"/>
    </source>
</evidence>
<reference evidence="1 2" key="1">
    <citation type="submission" date="2021-02" db="EMBL/GenBank/DDBJ databases">
        <title>Activity-based single-cell genomes from oceanic crustal fluid captures similar information to metagenomic and metatranscriptomic surveys with orders of magnitude less sampling.</title>
        <authorList>
            <person name="D'Angelo T.S."/>
            <person name="Orcutt B.N."/>
        </authorList>
    </citation>
    <scope>NUCLEOTIDE SEQUENCE [LARGE SCALE GENOMIC DNA]</scope>
    <source>
        <strain evidence="1">AH-315-G02</strain>
    </source>
</reference>
<proteinExistence type="predicted"/>
<accession>A0ABS3AVH0</accession>
<evidence type="ECO:0000313" key="1">
    <source>
        <dbReference type="EMBL" id="MBN4068798.1"/>
    </source>
</evidence>